<dbReference type="GO" id="GO:0015979">
    <property type="term" value="P:photosynthesis"/>
    <property type="evidence" value="ECO:0007669"/>
    <property type="project" value="UniProtKB-KW"/>
</dbReference>
<reference evidence="12 13" key="1">
    <citation type="submission" date="2020-12" db="EMBL/GenBank/DDBJ databases">
        <title>Revised draft genomes of Rhodomicrobium vannielii ATCC 17100 and Rhodomicrobium udaipurense JA643.</title>
        <authorList>
            <person name="Conners E.M."/>
            <person name="Davenport E.J."/>
            <person name="Bose A."/>
        </authorList>
    </citation>
    <scope>NUCLEOTIDE SEQUENCE [LARGE SCALE GENOMIC DNA]</scope>
    <source>
        <strain evidence="12 13">JA643</strain>
    </source>
</reference>
<dbReference type="InterPro" id="IPR003672">
    <property type="entry name" value="CobN/Mg_chltase"/>
</dbReference>
<comment type="pathway">
    <text evidence="8">Porphyrin-containing compound metabolism.</text>
</comment>
<accession>A0A8I1KJX1</accession>
<evidence type="ECO:0000256" key="5">
    <source>
        <dbReference type="ARBA" id="ARBA00022741"/>
    </source>
</evidence>
<proteinExistence type="inferred from homology"/>
<dbReference type="InterPro" id="IPR022571">
    <property type="entry name" value="Mg_chelatase_H_N"/>
</dbReference>
<dbReference type="RefSeq" id="WP_199502368.1">
    <property type="nucleotide sequence ID" value="NZ_JAEMUK010000014.1"/>
</dbReference>
<dbReference type="NCBIfam" id="NF009942">
    <property type="entry name" value="PRK13405.1"/>
    <property type="match status" value="1"/>
</dbReference>
<sequence length="1258" mass="137962">MQKRTSAASSTPVRFVIVTLDSHLASAVERAKETLADELPGLRITLHAASEWGQNPELLDECLDDIREGDIILTTMLFIEEHIKAVLPALEARRDHCDAMIACMSASEVARVTKMGGFNMDGSDKGVLSLLKKLKPKKKEGESQPSNAGAKQMAMLRRLPKILRFIPGAAQDVRAYFLTLQYWLAGSDDNIAHMVRYLVNRYASGPRQALRGKISAAEPVEYPEVGVYHPTLKHRVGHSIDELPYAKGSDKGTVGVLVMRSYVLAGNSLHYDGMIETLEKRGLNVIPVFASGLDAREAIERYFIENGTSKIDALVSLTGFSLVGGPAYNDAKGAQEILAKLDVPYISVQPVEFQTLQQWAGDVRGLMPVESTMMVAIPELDGATGPAVFGGRSDCTDVPCAGCELGCVFPTSTARDMHSCVERAEMISSRIERLIALRKSERAERKLGVVMFCFPPNAGNIGTAMSLAVFESLYNTLKRLKAEGYTVEVPESVDALRERVIGGNSARYGTPANVLARIPVNDYIRAEKWLPQIEKAWGSAPGRQQTDGATVFVLGETFGNVFVGIQPAMGYEGDPMRLLFERGFAPTHAFSAFYRWLRDDFGVHALLHFGTHGALEFMPGKQTGLSGDCWPDRLIGDLPNFYLYAANNPSEGTLAKRRSAATVVSYLTPPVTQAGLYRGLLDLKASVQRWREFVPDTAEAEKEALATLIQAQAAAVDLAEAEPQWPAADVEGKVAALINAVIELEETLIPHGLHVVGKTATDDERRDLLTFAAEALDGFSPPHDLIRAVAGGQSPEDALKRAGLERSEQNIGKLAKLAQMYNYLGEDAELPAIVRALDARYIKPVAGGDIIRNPDILPTGRNIHGFDPFRIPSVFAMKEGEKQAARLLDRHMAEGNALPESVAFVLWGTDNLKTEGEPIAQALALMGARPRLDSYGRVSGASLVPLEELGRPRIDVVMTMSGIFRDLLPLQMKLLAEASYEAAIADEPLDKNFIRKHALAYQASQKCDMETAALRVFSNGDGAYGANVNLLVDSGAWQDEDELAETYSRRKSFAYGRQGKPMAQPALLKTMLADVDLAYQNLDSVDLGVTTIDQYFDTLGGITRSVRRAKGGKDLPVYIADQTRGEGKVRTLSEQVSLETRTRALNPKWYEGMLEHGYEGVRQIEATVTNTMGWSATTGQVDPWVYQRLTQTYVLDETMRKRLAALNPTATARMVNRLNEAYERNYWKPDDETLDALRKASEELEDQIEGVGMVEEAA</sequence>
<dbReference type="PANTHER" id="PTHR44119:SF1">
    <property type="entry name" value="MAGNESIUM-CHELATASE SUBUNIT CHLH, CHLOROPLASTIC"/>
    <property type="match status" value="1"/>
</dbReference>
<evidence type="ECO:0000256" key="3">
    <source>
        <dbReference type="ARBA" id="ARBA00022531"/>
    </source>
</evidence>
<organism evidence="12 13">
    <name type="scientific">Rhodomicrobium udaipurense</name>
    <dbReference type="NCBI Taxonomy" id="1202716"/>
    <lineage>
        <taxon>Bacteria</taxon>
        <taxon>Pseudomonadati</taxon>
        <taxon>Pseudomonadota</taxon>
        <taxon>Alphaproteobacteria</taxon>
        <taxon>Hyphomicrobiales</taxon>
        <taxon>Hyphomicrobiaceae</taxon>
        <taxon>Rhodomicrobium</taxon>
    </lineage>
</organism>
<feature type="domain" description="Magnesium chelatase subunit H N-terminal" evidence="11">
    <location>
        <begin position="14"/>
        <end position="177"/>
    </location>
</feature>
<evidence type="ECO:0000256" key="1">
    <source>
        <dbReference type="ARBA" id="ARBA00010851"/>
    </source>
</evidence>
<dbReference type="AlphaFoldDB" id="A0A8I1KJX1"/>
<keyword evidence="6" id="KW-0067">ATP-binding</keyword>
<keyword evidence="3" id="KW-0602">Photosynthesis</keyword>
<dbReference type="GO" id="GO:0015995">
    <property type="term" value="P:chlorophyll biosynthetic process"/>
    <property type="evidence" value="ECO:0007669"/>
    <property type="project" value="UniProtKB-KW"/>
</dbReference>
<dbReference type="GO" id="GO:0016851">
    <property type="term" value="F:magnesium chelatase activity"/>
    <property type="evidence" value="ECO:0007669"/>
    <property type="project" value="UniProtKB-EC"/>
</dbReference>
<dbReference type="CDD" id="cd10150">
    <property type="entry name" value="CobN_like"/>
    <property type="match status" value="1"/>
</dbReference>
<dbReference type="Pfam" id="PF11965">
    <property type="entry name" value="DUF3479"/>
    <property type="match status" value="1"/>
</dbReference>
<evidence type="ECO:0000313" key="12">
    <source>
        <dbReference type="EMBL" id="MBJ7543446.1"/>
    </source>
</evidence>
<dbReference type="Pfam" id="PF02514">
    <property type="entry name" value="CobN-Mg_chel"/>
    <property type="match status" value="1"/>
</dbReference>
<comment type="caution">
    <text evidence="12">The sequence shown here is derived from an EMBL/GenBank/DDBJ whole genome shotgun (WGS) entry which is preliminary data.</text>
</comment>
<gene>
    <name evidence="12" type="ORF">JDN41_07735</name>
</gene>
<dbReference type="EMBL" id="JAEMUK010000014">
    <property type="protein sequence ID" value="MBJ7543446.1"/>
    <property type="molecule type" value="Genomic_DNA"/>
</dbReference>
<evidence type="ECO:0000256" key="2">
    <source>
        <dbReference type="ARBA" id="ARBA00012825"/>
    </source>
</evidence>
<evidence type="ECO:0000259" key="10">
    <source>
        <dbReference type="Pfam" id="PF02514"/>
    </source>
</evidence>
<dbReference type="Proteomes" id="UP000623250">
    <property type="component" value="Unassembled WGS sequence"/>
</dbReference>
<comment type="similarity">
    <text evidence="1">Belongs to the Mg-chelatase subunit H family.</text>
</comment>
<dbReference type="PANTHER" id="PTHR44119">
    <property type="entry name" value="MAGNESIUM-CHELATASE SUBUNIT CHLH, CHLOROPLASTIC"/>
    <property type="match status" value="1"/>
</dbReference>
<keyword evidence="13" id="KW-1185">Reference proteome</keyword>
<evidence type="ECO:0000313" key="13">
    <source>
        <dbReference type="Proteomes" id="UP000623250"/>
    </source>
</evidence>
<name>A0A8I1KJX1_9HYPH</name>
<dbReference type="NCBIfam" id="TIGR02025">
    <property type="entry name" value="BchH"/>
    <property type="match status" value="1"/>
</dbReference>
<keyword evidence="7" id="KW-0149">Chlorophyll biosynthesis</keyword>
<evidence type="ECO:0000256" key="9">
    <source>
        <dbReference type="ARBA" id="ARBA00048693"/>
    </source>
</evidence>
<keyword evidence="5" id="KW-0547">Nucleotide-binding</keyword>
<evidence type="ECO:0000256" key="8">
    <source>
        <dbReference type="ARBA" id="ARBA00023444"/>
    </source>
</evidence>
<dbReference type="GO" id="GO:0005524">
    <property type="term" value="F:ATP binding"/>
    <property type="evidence" value="ECO:0007669"/>
    <property type="project" value="UniProtKB-KW"/>
</dbReference>
<keyword evidence="4" id="KW-0436">Ligase</keyword>
<evidence type="ECO:0000259" key="11">
    <source>
        <dbReference type="Pfam" id="PF11965"/>
    </source>
</evidence>
<evidence type="ECO:0000256" key="6">
    <source>
        <dbReference type="ARBA" id="ARBA00022840"/>
    </source>
</evidence>
<comment type="catalytic activity">
    <reaction evidence="9">
        <text>protoporphyrin IX + Mg(2+) + ATP + H2O = Mg-protoporphyrin IX + ADP + phosphate + 3 H(+)</text>
        <dbReference type="Rhea" id="RHEA:13961"/>
        <dbReference type="ChEBI" id="CHEBI:15377"/>
        <dbReference type="ChEBI" id="CHEBI:15378"/>
        <dbReference type="ChEBI" id="CHEBI:18420"/>
        <dbReference type="ChEBI" id="CHEBI:30616"/>
        <dbReference type="ChEBI" id="CHEBI:43474"/>
        <dbReference type="ChEBI" id="CHEBI:57306"/>
        <dbReference type="ChEBI" id="CHEBI:60492"/>
        <dbReference type="ChEBI" id="CHEBI:456216"/>
        <dbReference type="EC" id="6.6.1.1"/>
    </reaction>
</comment>
<feature type="domain" description="CobN/magnesium chelatase" evidence="10">
    <location>
        <begin position="181"/>
        <end position="1234"/>
    </location>
</feature>
<dbReference type="EC" id="6.6.1.1" evidence="2"/>
<evidence type="ECO:0000256" key="7">
    <source>
        <dbReference type="ARBA" id="ARBA00023171"/>
    </source>
</evidence>
<evidence type="ECO:0000256" key="4">
    <source>
        <dbReference type="ARBA" id="ARBA00022598"/>
    </source>
</evidence>
<protein>
    <recommendedName>
        <fullName evidence="2">magnesium chelatase</fullName>
        <ecNumber evidence="2">6.6.1.1</ecNumber>
    </recommendedName>
</protein>
<dbReference type="InterPro" id="IPR011771">
    <property type="entry name" value="BchH"/>
</dbReference>